<protein>
    <submittedName>
        <fullName evidence="1">Uncharacterized protein</fullName>
    </submittedName>
</protein>
<dbReference type="EMBL" id="JAKJHZ010000007">
    <property type="protein sequence ID" value="MCF6378154.1"/>
    <property type="molecule type" value="Genomic_DNA"/>
</dbReference>
<dbReference type="Proteomes" id="UP001201161">
    <property type="component" value="Unassembled WGS sequence"/>
</dbReference>
<evidence type="ECO:0000313" key="1">
    <source>
        <dbReference type="EMBL" id="MCF6378154.1"/>
    </source>
</evidence>
<evidence type="ECO:0000313" key="2">
    <source>
        <dbReference type="Proteomes" id="UP001201161"/>
    </source>
</evidence>
<comment type="caution">
    <text evidence="1">The sequence shown here is derived from an EMBL/GenBank/DDBJ whole genome shotgun (WGS) entry which is preliminary data.</text>
</comment>
<accession>A0ABS9HD66</accession>
<keyword evidence="2" id="KW-1185">Reference proteome</keyword>
<name>A0ABS9HD66_9ACTN</name>
<organism evidence="1 2">
    <name type="scientific">Nocardioides potassii</name>
    <dbReference type="NCBI Taxonomy" id="2911371"/>
    <lineage>
        <taxon>Bacteria</taxon>
        <taxon>Bacillati</taxon>
        <taxon>Actinomycetota</taxon>
        <taxon>Actinomycetes</taxon>
        <taxon>Propionibacteriales</taxon>
        <taxon>Nocardioidaceae</taxon>
        <taxon>Nocardioides</taxon>
    </lineage>
</organism>
<gene>
    <name evidence="1" type="ORF">L2K70_11125</name>
</gene>
<reference evidence="1 2" key="1">
    <citation type="submission" date="2022-01" db="EMBL/GenBank/DDBJ databases">
        <title>Nocardioides sp. nov., an actinomycete isolated from mining soil.</title>
        <authorList>
            <person name="Liu L."/>
        </authorList>
    </citation>
    <scope>NUCLEOTIDE SEQUENCE [LARGE SCALE GENOMIC DNA]</scope>
    <source>
        <strain evidence="1 2">KLBMP 9356</strain>
    </source>
</reference>
<dbReference type="RefSeq" id="WP_236402694.1">
    <property type="nucleotide sequence ID" value="NZ_JAKJHZ010000007.1"/>
</dbReference>
<sequence>MILWSWIETLDETSSAWFRVLRRLLGAQTGPDPNDAMAMGRTFYTCRPRWTVQRNTVQFDDAALTGFVRSSSYWRATPRADDGLEAEVGAFMQEFGGADGTAPIQFREVALMGRP</sequence>
<proteinExistence type="predicted"/>